<accession>A0A7X0WEA7</accession>
<evidence type="ECO:0000313" key="2">
    <source>
        <dbReference type="EMBL" id="MBC1332157.1"/>
    </source>
</evidence>
<evidence type="ECO:0000313" key="3">
    <source>
        <dbReference type="Proteomes" id="UP000532866"/>
    </source>
</evidence>
<dbReference type="EMBL" id="JAAROL010000003">
    <property type="protein sequence ID" value="MBC1332157.1"/>
    <property type="molecule type" value="Genomic_DNA"/>
</dbReference>
<feature type="signal peptide" evidence="1">
    <location>
        <begin position="1"/>
        <end position="28"/>
    </location>
</feature>
<dbReference type="RefSeq" id="WP_185373934.1">
    <property type="nucleotide sequence ID" value="NZ_JAARNB010000002.1"/>
</dbReference>
<sequence>MKKQHLLKEAGVAFVAAATLGASVSAVAPAIASASVQPAYVNLSVNKIAIGDTVISGTGTPGDYININDITGKKVFATGNDLKIDASGHFSLQLPAGYAVQLGHTYSVSDSFNLKDVVYFFAGSFSVDTVKDGRTTITGKGIPGHYININDVTSKKVLATGNDVKVDSLGNYSYTLPTGQTFIAGHKLILSDSLNLKSLIQVIVSN</sequence>
<evidence type="ECO:0000256" key="1">
    <source>
        <dbReference type="SAM" id="SignalP"/>
    </source>
</evidence>
<gene>
    <name evidence="2" type="ORF">HB759_09460</name>
</gene>
<reference evidence="2 3" key="1">
    <citation type="submission" date="2020-03" db="EMBL/GenBank/DDBJ databases">
        <title>Soil Listeria distribution.</title>
        <authorList>
            <person name="Liao J."/>
            <person name="Wiedmann M."/>
        </authorList>
    </citation>
    <scope>NUCLEOTIDE SEQUENCE [LARGE SCALE GENOMIC DNA]</scope>
    <source>
        <strain evidence="2 3">FSL L7-1833</strain>
    </source>
</reference>
<dbReference type="InterPro" id="IPR013783">
    <property type="entry name" value="Ig-like_fold"/>
</dbReference>
<dbReference type="AlphaFoldDB" id="A0A7X0WEA7"/>
<name>A0A7X0WEA7_9LIST</name>
<dbReference type="Proteomes" id="UP000532866">
    <property type="component" value="Unassembled WGS sequence"/>
</dbReference>
<dbReference type="Gene3D" id="2.60.40.10">
    <property type="entry name" value="Immunoglobulins"/>
    <property type="match status" value="1"/>
</dbReference>
<keyword evidence="1" id="KW-0732">Signal</keyword>
<comment type="caution">
    <text evidence="2">The sequence shown here is derived from an EMBL/GenBank/DDBJ whole genome shotgun (WGS) entry which is preliminary data.</text>
</comment>
<organism evidence="2 3">
    <name type="scientific">Listeria booriae</name>
    <dbReference type="NCBI Taxonomy" id="1552123"/>
    <lineage>
        <taxon>Bacteria</taxon>
        <taxon>Bacillati</taxon>
        <taxon>Bacillota</taxon>
        <taxon>Bacilli</taxon>
        <taxon>Bacillales</taxon>
        <taxon>Listeriaceae</taxon>
        <taxon>Listeria</taxon>
    </lineage>
</organism>
<feature type="chain" id="PRO_5039699989" evidence="1">
    <location>
        <begin position="29"/>
        <end position="206"/>
    </location>
</feature>
<protein>
    <submittedName>
        <fullName evidence="2">Uncharacterized protein</fullName>
    </submittedName>
</protein>
<proteinExistence type="predicted"/>